<dbReference type="PANTHER" id="PTHR30558">
    <property type="entry name" value="EXBD MEMBRANE COMPONENT OF PMF-DRIVEN MACROMOLECULE IMPORT SYSTEM"/>
    <property type="match status" value="1"/>
</dbReference>
<dbReference type="Pfam" id="PF02472">
    <property type="entry name" value="ExbD"/>
    <property type="match status" value="1"/>
</dbReference>
<evidence type="ECO:0000313" key="9">
    <source>
        <dbReference type="Proteomes" id="UP000632154"/>
    </source>
</evidence>
<keyword evidence="9" id="KW-1185">Reference proteome</keyword>
<comment type="similarity">
    <text evidence="2 7">Belongs to the ExbD/TolR family.</text>
</comment>
<proteinExistence type="inferred from homology"/>
<keyword evidence="3" id="KW-1003">Cell membrane</keyword>
<evidence type="ECO:0000256" key="6">
    <source>
        <dbReference type="ARBA" id="ARBA00023136"/>
    </source>
</evidence>
<comment type="caution">
    <text evidence="8">The sequence shown here is derived from an EMBL/GenBank/DDBJ whole genome shotgun (WGS) entry which is preliminary data.</text>
</comment>
<keyword evidence="7" id="KW-0813">Transport</keyword>
<evidence type="ECO:0000256" key="3">
    <source>
        <dbReference type="ARBA" id="ARBA00022475"/>
    </source>
</evidence>
<evidence type="ECO:0000256" key="4">
    <source>
        <dbReference type="ARBA" id="ARBA00022692"/>
    </source>
</evidence>
<evidence type="ECO:0000256" key="5">
    <source>
        <dbReference type="ARBA" id="ARBA00022989"/>
    </source>
</evidence>
<keyword evidence="4 7" id="KW-0812">Transmembrane</keyword>
<dbReference type="RefSeq" id="WP_189643063.1">
    <property type="nucleotide sequence ID" value="NZ_BNAL01000017.1"/>
</dbReference>
<keyword evidence="7" id="KW-0653">Protein transport</keyword>
<evidence type="ECO:0000256" key="7">
    <source>
        <dbReference type="RuleBase" id="RU003879"/>
    </source>
</evidence>
<dbReference type="Gene3D" id="3.30.420.270">
    <property type="match status" value="1"/>
</dbReference>
<evidence type="ECO:0000256" key="1">
    <source>
        <dbReference type="ARBA" id="ARBA00004162"/>
    </source>
</evidence>
<dbReference type="EMBL" id="BNAL01000017">
    <property type="protein sequence ID" value="GHG03525.1"/>
    <property type="molecule type" value="Genomic_DNA"/>
</dbReference>
<accession>A0ABQ3K601</accession>
<evidence type="ECO:0000256" key="2">
    <source>
        <dbReference type="ARBA" id="ARBA00005811"/>
    </source>
</evidence>
<sequence>MSRPARRRLREDTPVTFDFAPMVDVVLLLLIFFFLTSSLQDGAAKQALPLDLPRASTTVQETPDLPVVSIDAGGKIYLAGELTTLEDLATQLPPLVKASGGIVGLRADQSGNYGTVVQVMDAIKAAGGERLALSTEEARGAESTGAGQ</sequence>
<keyword evidence="5" id="KW-1133">Transmembrane helix</keyword>
<dbReference type="InterPro" id="IPR003400">
    <property type="entry name" value="ExbD"/>
</dbReference>
<name>A0ABQ3K601_9DEIO</name>
<keyword evidence="6" id="KW-0472">Membrane</keyword>
<evidence type="ECO:0000313" key="8">
    <source>
        <dbReference type="EMBL" id="GHG03525.1"/>
    </source>
</evidence>
<organism evidence="8 9">
    <name type="scientific">Deinococcus piscis</name>
    <dbReference type="NCBI Taxonomy" id="394230"/>
    <lineage>
        <taxon>Bacteria</taxon>
        <taxon>Thermotogati</taxon>
        <taxon>Deinococcota</taxon>
        <taxon>Deinococci</taxon>
        <taxon>Deinococcales</taxon>
        <taxon>Deinococcaceae</taxon>
        <taxon>Deinococcus</taxon>
    </lineage>
</organism>
<gene>
    <name evidence="8" type="ORF">GCM10017783_14940</name>
</gene>
<protein>
    <submittedName>
        <fullName evidence="8">Biopolymer transporter ExbD</fullName>
    </submittedName>
</protein>
<dbReference type="Proteomes" id="UP000632154">
    <property type="component" value="Unassembled WGS sequence"/>
</dbReference>
<comment type="subcellular location">
    <subcellularLocation>
        <location evidence="1">Cell membrane</location>
        <topology evidence="1">Single-pass membrane protein</topology>
    </subcellularLocation>
    <subcellularLocation>
        <location evidence="7">Cell membrane</location>
        <topology evidence="7">Single-pass type II membrane protein</topology>
    </subcellularLocation>
</comment>
<reference evidence="9" key="1">
    <citation type="journal article" date="2019" name="Int. J. Syst. Evol. Microbiol.">
        <title>The Global Catalogue of Microorganisms (GCM) 10K type strain sequencing project: providing services to taxonomists for standard genome sequencing and annotation.</title>
        <authorList>
            <consortium name="The Broad Institute Genomics Platform"/>
            <consortium name="The Broad Institute Genome Sequencing Center for Infectious Disease"/>
            <person name="Wu L."/>
            <person name="Ma J."/>
        </authorList>
    </citation>
    <scope>NUCLEOTIDE SEQUENCE [LARGE SCALE GENOMIC DNA]</scope>
    <source>
        <strain evidence="9">CGMCC 1.18439</strain>
    </source>
</reference>
<dbReference type="PANTHER" id="PTHR30558:SF3">
    <property type="entry name" value="BIOPOLYMER TRANSPORT PROTEIN EXBD-RELATED"/>
    <property type="match status" value="1"/>
</dbReference>